<sequence length="500" mass="53053">MIFKKSTLCAALAFGLSNYAMAGCSGLDDGASAYIDGSTLKIKGTSSNEQITLSVSGDDVTVTRKVGNSTSCDEFYLSQFDTIYAALNSGNDTYNGKDIAVVQKIYGGKGNDHITTGRKDDFIKGGRDNDTIFGTSGNDVIFGERGNDEIDGGYGNDSISGGDGHDKLFGSFNNDTITGDDGGDLLMGGQGADTLHGGSGNDYLGGGCTLENANGGDIYEVHACNDSSDGADKLYGGDGHDVLSGGNGSDTLYGDAGNDYLAGNGGREDRLHGGEDDDALFENGDGNPNNQRWHKAWGNSGDDIIVTNGENSNLEGGRGNDVIIALSSNFDAKIHGGKNGDYIWTGDNAPQGTCGKGDDKGMALLNSCEGTTWVSDYQGLLSKMGSRSNFDNPFFDAADAVAEMDGSYTGFKNGWRSYDDNKKPSALYGIVSSAVFDRWLNDQSTRPYSYYQWQVSFYVGNGIYGTYTHCMENNVAYKCKRQIGQHQICYNQSGNTVSCD</sequence>
<dbReference type="RefSeq" id="WP_063368273.1">
    <property type="nucleotide sequence ID" value="NZ_AUYC01000030.1"/>
</dbReference>
<dbReference type="PROSITE" id="PS00330">
    <property type="entry name" value="HEMOLYSIN_CALCIUM"/>
    <property type="match status" value="3"/>
</dbReference>
<evidence type="ECO:0000256" key="2">
    <source>
        <dbReference type="ARBA" id="ARBA00022525"/>
    </source>
</evidence>
<dbReference type="PANTHER" id="PTHR38340">
    <property type="entry name" value="S-LAYER PROTEIN"/>
    <property type="match status" value="1"/>
</dbReference>
<evidence type="ECO:0000313" key="7">
    <source>
        <dbReference type="Proteomes" id="UP000076486"/>
    </source>
</evidence>
<evidence type="ECO:0008006" key="8">
    <source>
        <dbReference type="Google" id="ProtNLM"/>
    </source>
</evidence>
<dbReference type="Pfam" id="PF00353">
    <property type="entry name" value="HemolysinCabind"/>
    <property type="match status" value="5"/>
</dbReference>
<accession>A0A167KJG2</accession>
<dbReference type="InterPro" id="IPR018511">
    <property type="entry name" value="Hemolysin-typ_Ca-bd_CS"/>
</dbReference>
<reference evidence="6 7" key="1">
    <citation type="submission" date="2013-07" db="EMBL/GenBank/DDBJ databases">
        <title>Comparative Genomic and Metabolomic Analysis of Twelve Strains of Pseudoalteromonas luteoviolacea.</title>
        <authorList>
            <person name="Vynne N.G."/>
            <person name="Mansson M."/>
            <person name="Gram L."/>
        </authorList>
    </citation>
    <scope>NUCLEOTIDE SEQUENCE [LARGE SCALE GENOMIC DNA]</scope>
    <source>
        <strain evidence="6 7">CPMOR-1</strain>
    </source>
</reference>
<feature type="chain" id="PRO_5007889406" description="Calcium-binding protein" evidence="5">
    <location>
        <begin position="23"/>
        <end position="500"/>
    </location>
</feature>
<dbReference type="PRINTS" id="PR00313">
    <property type="entry name" value="CABNDNGRPT"/>
</dbReference>
<evidence type="ECO:0000256" key="1">
    <source>
        <dbReference type="ARBA" id="ARBA00004613"/>
    </source>
</evidence>
<dbReference type="EMBL" id="AUYC01000030">
    <property type="protein sequence ID" value="KZN62887.1"/>
    <property type="molecule type" value="Genomic_DNA"/>
</dbReference>
<dbReference type="InterPro" id="IPR001343">
    <property type="entry name" value="Hemolysn_Ca-bd"/>
</dbReference>
<dbReference type="PANTHER" id="PTHR38340:SF1">
    <property type="entry name" value="S-LAYER PROTEIN"/>
    <property type="match status" value="1"/>
</dbReference>
<comment type="caution">
    <text evidence="6">The sequence shown here is derived from an EMBL/GenBank/DDBJ whole genome shotgun (WGS) entry which is preliminary data.</text>
</comment>
<dbReference type="PATRIC" id="fig|1365248.3.peg.2739"/>
<keyword evidence="3" id="KW-0106">Calcium</keyword>
<dbReference type="GO" id="GO:0005576">
    <property type="term" value="C:extracellular region"/>
    <property type="evidence" value="ECO:0007669"/>
    <property type="project" value="UniProtKB-SubCell"/>
</dbReference>
<protein>
    <recommendedName>
        <fullName evidence="8">Calcium-binding protein</fullName>
    </recommendedName>
</protein>
<feature type="signal peptide" evidence="5">
    <location>
        <begin position="1"/>
        <end position="22"/>
    </location>
</feature>
<evidence type="ECO:0000256" key="4">
    <source>
        <dbReference type="SAM" id="MobiDB-lite"/>
    </source>
</evidence>
<dbReference type="InterPro" id="IPR011049">
    <property type="entry name" value="Serralysin-like_metalloprot_C"/>
</dbReference>
<name>A0A167KJG2_9GAMM</name>
<evidence type="ECO:0000313" key="6">
    <source>
        <dbReference type="EMBL" id="KZN62887.1"/>
    </source>
</evidence>
<dbReference type="GO" id="GO:0005509">
    <property type="term" value="F:calcium ion binding"/>
    <property type="evidence" value="ECO:0007669"/>
    <property type="project" value="InterPro"/>
</dbReference>
<dbReference type="PROSITE" id="PS51257">
    <property type="entry name" value="PROKAR_LIPOPROTEIN"/>
    <property type="match status" value="1"/>
</dbReference>
<evidence type="ECO:0000256" key="5">
    <source>
        <dbReference type="SAM" id="SignalP"/>
    </source>
</evidence>
<dbReference type="SUPFAM" id="SSF51120">
    <property type="entry name" value="beta-Roll"/>
    <property type="match status" value="3"/>
</dbReference>
<evidence type="ECO:0000256" key="3">
    <source>
        <dbReference type="ARBA" id="ARBA00022837"/>
    </source>
</evidence>
<dbReference type="AlphaFoldDB" id="A0A167KJG2"/>
<gene>
    <name evidence="6" type="ORF">N473_18400</name>
</gene>
<dbReference type="InterPro" id="IPR050557">
    <property type="entry name" value="RTX_toxin/Mannuronan_C5-epim"/>
</dbReference>
<dbReference type="Gene3D" id="2.150.10.10">
    <property type="entry name" value="Serralysin-like metalloprotease, C-terminal"/>
    <property type="match status" value="3"/>
</dbReference>
<keyword evidence="2" id="KW-0964">Secreted</keyword>
<dbReference type="Proteomes" id="UP000076486">
    <property type="component" value="Unassembled WGS sequence"/>
</dbReference>
<organism evidence="6 7">
    <name type="scientific">Pseudoalteromonas luteoviolacea CPMOR-1</name>
    <dbReference type="NCBI Taxonomy" id="1365248"/>
    <lineage>
        <taxon>Bacteria</taxon>
        <taxon>Pseudomonadati</taxon>
        <taxon>Pseudomonadota</taxon>
        <taxon>Gammaproteobacteria</taxon>
        <taxon>Alteromonadales</taxon>
        <taxon>Pseudoalteromonadaceae</taxon>
        <taxon>Pseudoalteromonas</taxon>
    </lineage>
</organism>
<comment type="subcellular location">
    <subcellularLocation>
        <location evidence="1">Secreted</location>
    </subcellularLocation>
</comment>
<proteinExistence type="predicted"/>
<feature type="region of interest" description="Disordered" evidence="4">
    <location>
        <begin position="264"/>
        <end position="290"/>
    </location>
</feature>
<keyword evidence="5" id="KW-0732">Signal</keyword>